<keyword evidence="6" id="KW-0694">RNA-binding</keyword>
<dbReference type="GeneID" id="90589546"/>
<evidence type="ECO:0000256" key="4">
    <source>
        <dbReference type="ARBA" id="ARBA00022730"/>
    </source>
</evidence>
<evidence type="ECO:0000313" key="12">
    <source>
        <dbReference type="Proteomes" id="UP001218034"/>
    </source>
</evidence>
<dbReference type="PANTHER" id="PTHR36427">
    <property type="entry name" value="54S RIBOSOMAL PROTEIN L1, MITOCHONDRIAL"/>
    <property type="match status" value="1"/>
</dbReference>
<protein>
    <recommendedName>
        <fullName evidence="9">50S ribosomal protein L1</fullName>
    </recommendedName>
</protein>
<keyword evidence="5" id="KW-0810">Translation regulation</keyword>
<dbReference type="InterPro" id="IPR016095">
    <property type="entry name" value="Ribosomal_uL1_3-a/b-sand"/>
</dbReference>
<dbReference type="Proteomes" id="UP001218034">
    <property type="component" value="Chromosome"/>
</dbReference>
<evidence type="ECO:0000256" key="8">
    <source>
        <dbReference type="ARBA" id="ARBA00023274"/>
    </source>
</evidence>
<keyword evidence="8" id="KW-0687">Ribonucleoprotein</keyword>
<evidence type="ECO:0000256" key="6">
    <source>
        <dbReference type="ARBA" id="ARBA00022884"/>
    </source>
</evidence>
<evidence type="ECO:0000256" key="7">
    <source>
        <dbReference type="ARBA" id="ARBA00022980"/>
    </source>
</evidence>
<dbReference type="RefSeq" id="WP_347722015.1">
    <property type="nucleotide sequence ID" value="NZ_CP104395.1"/>
</dbReference>
<keyword evidence="4" id="KW-0699">rRNA-binding</keyword>
<comment type="similarity">
    <text evidence="1">Belongs to the universal ribosomal protein uL1 family.</text>
</comment>
<evidence type="ECO:0000256" key="3">
    <source>
        <dbReference type="ARBA" id="ARBA00022555"/>
    </source>
</evidence>
<reference evidence="11 12" key="1">
    <citation type="submission" date="2022-09" db="EMBL/GenBank/DDBJ databases">
        <title>Xylan utilization by haloarchaea-nanohaloarchaea associations.</title>
        <authorList>
            <person name="Yakimov M."/>
        </authorList>
    </citation>
    <scope>NUCLEOTIDE SEQUENCE [LARGE SCALE GENOMIC DNA]</scope>
    <source>
        <strain evidence="11 12">SVXNc</strain>
    </source>
</reference>
<dbReference type="PANTHER" id="PTHR36427:SF3">
    <property type="entry name" value="LARGE RIBOSOMAL SUBUNIT PROTEIN UL1M"/>
    <property type="match status" value="1"/>
</dbReference>
<keyword evidence="2" id="KW-0678">Repressor</keyword>
<evidence type="ECO:0000256" key="1">
    <source>
        <dbReference type="ARBA" id="ARBA00010531"/>
    </source>
</evidence>
<dbReference type="Pfam" id="PF00687">
    <property type="entry name" value="Ribosomal_L1"/>
    <property type="match status" value="1"/>
</dbReference>
<dbReference type="PIRSF" id="PIRSF002155">
    <property type="entry name" value="Ribosomal_L1"/>
    <property type="match status" value="1"/>
</dbReference>
<evidence type="ECO:0000256" key="10">
    <source>
        <dbReference type="ARBA" id="ARBA00045545"/>
    </source>
</evidence>
<dbReference type="Gene3D" id="3.30.190.20">
    <property type="match status" value="1"/>
</dbReference>
<evidence type="ECO:0000256" key="5">
    <source>
        <dbReference type="ARBA" id="ARBA00022845"/>
    </source>
</evidence>
<dbReference type="InterPro" id="IPR023669">
    <property type="entry name" value="Ribosomal_uL1_arc"/>
</dbReference>
<organism evidence="11 12">
    <name type="scientific">Candidatus Nanohalococcus occultus</name>
    <dbReference type="NCBI Taxonomy" id="2978047"/>
    <lineage>
        <taxon>Archaea</taxon>
        <taxon>Candidatus Nanohalarchaeota</taxon>
        <taxon>Candidatus Nanohalarchaeota incertae sedis</taxon>
        <taxon>Candidatus Nanohalococcus</taxon>
    </lineage>
</organism>
<dbReference type="InterPro" id="IPR028364">
    <property type="entry name" value="Ribosomal_uL1/biogenesis"/>
</dbReference>
<proteinExistence type="inferred from homology"/>
<comment type="function">
    <text evidence="10">Probably involved in E site tRNA release. Binds directly to 23S rRNA.</text>
</comment>
<evidence type="ECO:0000256" key="9">
    <source>
        <dbReference type="ARBA" id="ARBA00035452"/>
    </source>
</evidence>
<dbReference type="InterPro" id="IPR002143">
    <property type="entry name" value="Ribosomal_uL1"/>
</dbReference>
<accession>A0ABY8CD42</accession>
<dbReference type="SUPFAM" id="SSF56808">
    <property type="entry name" value="Ribosomal protein L1"/>
    <property type="match status" value="1"/>
</dbReference>
<gene>
    <name evidence="11" type="primary">rplA</name>
    <name evidence="11" type="ORF">SVXNc_0111</name>
</gene>
<keyword evidence="3" id="KW-0820">tRNA-binding</keyword>
<dbReference type="EMBL" id="CP104395">
    <property type="protein sequence ID" value="WEL19143.1"/>
    <property type="molecule type" value="Genomic_DNA"/>
</dbReference>
<name>A0ABY8CD42_9ARCH</name>
<dbReference type="Gene3D" id="3.40.50.790">
    <property type="match status" value="1"/>
</dbReference>
<evidence type="ECO:0000256" key="2">
    <source>
        <dbReference type="ARBA" id="ARBA00022491"/>
    </source>
</evidence>
<keyword evidence="12" id="KW-1185">Reference proteome</keyword>
<dbReference type="NCBIfam" id="NF003244">
    <property type="entry name" value="PRK04203.1"/>
    <property type="match status" value="1"/>
</dbReference>
<keyword evidence="7 11" id="KW-0689">Ribosomal protein</keyword>
<dbReference type="GO" id="GO:0005840">
    <property type="term" value="C:ribosome"/>
    <property type="evidence" value="ECO:0007669"/>
    <property type="project" value="UniProtKB-KW"/>
</dbReference>
<sequence>MNFETAVEDAVAEAKARNFNQSIDMIINLGKIDLSNPNNRVNEGLKLPYQADEDVKIAVIGDTLVNNGGDAADLTITENELEDLFENPDEAKDIAEEYDFLIAEAPLMPDIGQHLGQVLGPRDMMPDPMPPGSNPTEKIEGLRSTISVRLKEEPLIQLKIGNEEQDASNVARNAQTVYNFLVEQLPEGENNLKNILLKTTMGPTVEVQN</sequence>
<evidence type="ECO:0000313" key="11">
    <source>
        <dbReference type="EMBL" id="WEL19143.1"/>
    </source>
</evidence>
<dbReference type="InterPro" id="IPR023674">
    <property type="entry name" value="Ribosomal_uL1-like"/>
</dbReference>
<dbReference type="CDD" id="cd00403">
    <property type="entry name" value="Ribosomal_L1"/>
    <property type="match status" value="1"/>
</dbReference>